<dbReference type="InterPro" id="IPR039425">
    <property type="entry name" value="RNA_pol_sigma-70-like"/>
</dbReference>
<dbReference type="PANTHER" id="PTHR43133:SF51">
    <property type="entry name" value="RNA POLYMERASE SIGMA FACTOR"/>
    <property type="match status" value="1"/>
</dbReference>
<dbReference type="InterPro" id="IPR014284">
    <property type="entry name" value="RNA_pol_sigma-70_dom"/>
</dbReference>
<name>A0A517T4M5_9PLAN</name>
<sequence>MSLDFQMERKEQGERDAVRKELFLHLLRTSYSAIYRAILTLVPAPSDADDVMQEVCVVMWKQFDDFEPGTNFTRWGRTIAFNLSRSHLRQSRKHRAGVIDEGAIAEVVRTSEGAQELLELRREYLNQCLQELKSPERTFVVECYRTGEKLTHVAKRLGEKVDRVYLRLSRIRRRLLSCIEKKIQAGGES</sequence>
<dbReference type="InterPro" id="IPR036388">
    <property type="entry name" value="WH-like_DNA-bd_sf"/>
</dbReference>
<dbReference type="NCBIfam" id="TIGR02989">
    <property type="entry name" value="Sig-70_gvs1"/>
    <property type="match status" value="1"/>
</dbReference>
<dbReference type="EMBL" id="CP036316">
    <property type="protein sequence ID" value="QDT63327.1"/>
    <property type="molecule type" value="Genomic_DNA"/>
</dbReference>
<dbReference type="GO" id="GO:0006352">
    <property type="term" value="P:DNA-templated transcription initiation"/>
    <property type="evidence" value="ECO:0007669"/>
    <property type="project" value="InterPro"/>
</dbReference>
<dbReference type="SUPFAM" id="SSF88946">
    <property type="entry name" value="Sigma2 domain of RNA polymerase sigma factors"/>
    <property type="match status" value="1"/>
</dbReference>
<dbReference type="PANTHER" id="PTHR43133">
    <property type="entry name" value="RNA POLYMERASE ECF-TYPE SIGMA FACTO"/>
    <property type="match status" value="1"/>
</dbReference>
<dbReference type="RefSeq" id="WP_145259564.1">
    <property type="nucleotide sequence ID" value="NZ_CP036316.1"/>
</dbReference>
<feature type="domain" description="RNA polymerase sigma-70 region 2" evidence="5">
    <location>
        <begin position="28"/>
        <end position="93"/>
    </location>
</feature>
<dbReference type="AlphaFoldDB" id="A0A517T4M5"/>
<dbReference type="InterPro" id="IPR013324">
    <property type="entry name" value="RNA_pol_sigma_r3/r4-like"/>
</dbReference>
<dbReference type="Proteomes" id="UP000319976">
    <property type="component" value="Chromosome"/>
</dbReference>
<accession>A0A517T4M5</accession>
<organism evidence="6 7">
    <name type="scientific">Calycomorphotria hydatis</name>
    <dbReference type="NCBI Taxonomy" id="2528027"/>
    <lineage>
        <taxon>Bacteria</taxon>
        <taxon>Pseudomonadati</taxon>
        <taxon>Planctomycetota</taxon>
        <taxon>Planctomycetia</taxon>
        <taxon>Planctomycetales</taxon>
        <taxon>Planctomycetaceae</taxon>
        <taxon>Calycomorphotria</taxon>
    </lineage>
</organism>
<keyword evidence="7" id="KW-1185">Reference proteome</keyword>
<dbReference type="SUPFAM" id="SSF88659">
    <property type="entry name" value="Sigma3 and sigma4 domains of RNA polymerase sigma factors"/>
    <property type="match status" value="1"/>
</dbReference>
<evidence type="ECO:0000256" key="1">
    <source>
        <dbReference type="ARBA" id="ARBA00010641"/>
    </source>
</evidence>
<dbReference type="Gene3D" id="1.10.10.10">
    <property type="entry name" value="Winged helix-like DNA-binding domain superfamily/Winged helix DNA-binding domain"/>
    <property type="match status" value="1"/>
</dbReference>
<gene>
    <name evidence="6" type="primary">sigR_1</name>
    <name evidence="6" type="ORF">V22_05470</name>
</gene>
<dbReference type="KEGG" id="chya:V22_05470"/>
<dbReference type="OrthoDB" id="6383365at2"/>
<dbReference type="Pfam" id="PF04542">
    <property type="entry name" value="Sigma70_r2"/>
    <property type="match status" value="1"/>
</dbReference>
<evidence type="ECO:0000313" key="6">
    <source>
        <dbReference type="EMBL" id="QDT63327.1"/>
    </source>
</evidence>
<comment type="similarity">
    <text evidence="1">Belongs to the sigma-70 factor family. ECF subfamily.</text>
</comment>
<dbReference type="InterPro" id="IPR013325">
    <property type="entry name" value="RNA_pol_sigma_r2"/>
</dbReference>
<dbReference type="InterPro" id="IPR014331">
    <property type="entry name" value="RNA_pol_sigma70_ECF_RHOBA"/>
</dbReference>
<protein>
    <submittedName>
        <fullName evidence="6">ECF RNA polymerase sigma factor SigR</fullName>
    </submittedName>
</protein>
<keyword evidence="4" id="KW-0804">Transcription</keyword>
<keyword evidence="2" id="KW-0805">Transcription regulation</keyword>
<keyword evidence="3" id="KW-0731">Sigma factor</keyword>
<dbReference type="GO" id="GO:0016987">
    <property type="term" value="F:sigma factor activity"/>
    <property type="evidence" value="ECO:0007669"/>
    <property type="project" value="UniProtKB-KW"/>
</dbReference>
<evidence type="ECO:0000256" key="4">
    <source>
        <dbReference type="ARBA" id="ARBA00023163"/>
    </source>
</evidence>
<dbReference type="Gene3D" id="1.10.1740.10">
    <property type="match status" value="1"/>
</dbReference>
<evidence type="ECO:0000256" key="3">
    <source>
        <dbReference type="ARBA" id="ARBA00023082"/>
    </source>
</evidence>
<dbReference type="InterPro" id="IPR007627">
    <property type="entry name" value="RNA_pol_sigma70_r2"/>
</dbReference>
<evidence type="ECO:0000313" key="7">
    <source>
        <dbReference type="Proteomes" id="UP000319976"/>
    </source>
</evidence>
<evidence type="ECO:0000259" key="5">
    <source>
        <dbReference type="Pfam" id="PF04542"/>
    </source>
</evidence>
<evidence type="ECO:0000256" key="2">
    <source>
        <dbReference type="ARBA" id="ARBA00023015"/>
    </source>
</evidence>
<dbReference type="NCBIfam" id="TIGR02937">
    <property type="entry name" value="sigma70-ECF"/>
    <property type="match status" value="1"/>
</dbReference>
<reference evidence="6 7" key="1">
    <citation type="submission" date="2019-02" db="EMBL/GenBank/DDBJ databases">
        <title>Deep-cultivation of Planctomycetes and their phenomic and genomic characterization uncovers novel biology.</title>
        <authorList>
            <person name="Wiegand S."/>
            <person name="Jogler M."/>
            <person name="Boedeker C."/>
            <person name="Pinto D."/>
            <person name="Vollmers J."/>
            <person name="Rivas-Marin E."/>
            <person name="Kohn T."/>
            <person name="Peeters S.H."/>
            <person name="Heuer A."/>
            <person name="Rast P."/>
            <person name="Oberbeckmann S."/>
            <person name="Bunk B."/>
            <person name="Jeske O."/>
            <person name="Meyerdierks A."/>
            <person name="Storesund J.E."/>
            <person name="Kallscheuer N."/>
            <person name="Luecker S."/>
            <person name="Lage O.M."/>
            <person name="Pohl T."/>
            <person name="Merkel B.J."/>
            <person name="Hornburger P."/>
            <person name="Mueller R.-W."/>
            <person name="Bruemmer F."/>
            <person name="Labrenz M."/>
            <person name="Spormann A.M."/>
            <person name="Op den Camp H."/>
            <person name="Overmann J."/>
            <person name="Amann R."/>
            <person name="Jetten M.S.M."/>
            <person name="Mascher T."/>
            <person name="Medema M.H."/>
            <person name="Devos D.P."/>
            <person name="Kaster A.-K."/>
            <person name="Ovreas L."/>
            <person name="Rohde M."/>
            <person name="Galperin M.Y."/>
            <person name="Jogler C."/>
        </authorList>
    </citation>
    <scope>NUCLEOTIDE SEQUENCE [LARGE SCALE GENOMIC DNA]</scope>
    <source>
        <strain evidence="6 7">V22</strain>
    </source>
</reference>
<proteinExistence type="inferred from homology"/>